<dbReference type="Proteomes" id="UP000598271">
    <property type="component" value="Unassembled WGS sequence"/>
</dbReference>
<comment type="caution">
    <text evidence="2">The sequence shown here is derived from an EMBL/GenBank/DDBJ whole genome shotgun (WGS) entry which is preliminary data.</text>
</comment>
<protein>
    <recommendedName>
        <fullName evidence="1">START-like domain-containing protein</fullName>
    </recommendedName>
</protein>
<evidence type="ECO:0000313" key="2">
    <source>
        <dbReference type="EMBL" id="GHB82135.1"/>
    </source>
</evidence>
<dbReference type="SUPFAM" id="SSF55961">
    <property type="entry name" value="Bet v1-like"/>
    <property type="match status" value="1"/>
</dbReference>
<evidence type="ECO:0000259" key="1">
    <source>
        <dbReference type="Pfam" id="PF19569"/>
    </source>
</evidence>
<name>A0A8J3GAT0_9BACT</name>
<gene>
    <name evidence="2" type="ORF">GCM10007390_41530</name>
</gene>
<proteinExistence type="predicted"/>
<accession>A0A8J3GAT0</accession>
<dbReference type="InterPro" id="IPR023393">
    <property type="entry name" value="START-like_dom_sf"/>
</dbReference>
<keyword evidence="3" id="KW-1185">Reference proteome</keyword>
<dbReference type="InterPro" id="IPR045736">
    <property type="entry name" value="START_2"/>
</dbReference>
<feature type="domain" description="START-like" evidence="1">
    <location>
        <begin position="18"/>
        <end position="149"/>
    </location>
</feature>
<organism evidence="2 3">
    <name type="scientific">Persicitalea jodogahamensis</name>
    <dbReference type="NCBI Taxonomy" id="402147"/>
    <lineage>
        <taxon>Bacteria</taxon>
        <taxon>Pseudomonadati</taxon>
        <taxon>Bacteroidota</taxon>
        <taxon>Cytophagia</taxon>
        <taxon>Cytophagales</taxon>
        <taxon>Spirosomataceae</taxon>
        <taxon>Persicitalea</taxon>
    </lineage>
</organism>
<dbReference type="AlphaFoldDB" id="A0A8J3GAT0"/>
<dbReference type="Gene3D" id="3.30.530.20">
    <property type="match status" value="1"/>
</dbReference>
<sequence length="151" mass="17542">MKLKGDGVFKINYSYRIMEKHLFTTEFEIRSSPKVLYPYISTAAGLEQWFAEKVTIMPDNLFDFQWDGESHPAERTSHRLNRSVRFEFIENGDTDDDSVERNYVEMKLEVSDLTQSTYLRVVDYSQNMDEAELSSLWGGLMDSLKEIVGSS</sequence>
<dbReference type="EMBL" id="BMXF01000004">
    <property type="protein sequence ID" value="GHB82135.1"/>
    <property type="molecule type" value="Genomic_DNA"/>
</dbReference>
<evidence type="ECO:0000313" key="3">
    <source>
        <dbReference type="Proteomes" id="UP000598271"/>
    </source>
</evidence>
<dbReference type="Pfam" id="PF19569">
    <property type="entry name" value="START_2"/>
    <property type="match status" value="1"/>
</dbReference>
<reference evidence="2 3" key="1">
    <citation type="journal article" date="2014" name="Int. J. Syst. Evol. Microbiol.">
        <title>Complete genome sequence of Corynebacterium casei LMG S-19264T (=DSM 44701T), isolated from a smear-ripened cheese.</title>
        <authorList>
            <consortium name="US DOE Joint Genome Institute (JGI-PGF)"/>
            <person name="Walter F."/>
            <person name="Albersmeier A."/>
            <person name="Kalinowski J."/>
            <person name="Ruckert C."/>
        </authorList>
    </citation>
    <scope>NUCLEOTIDE SEQUENCE [LARGE SCALE GENOMIC DNA]</scope>
    <source>
        <strain evidence="2 3">KCTC 12866</strain>
    </source>
</reference>